<dbReference type="InterPro" id="IPR024408">
    <property type="entry name" value="Muramidase"/>
</dbReference>
<reference evidence="4" key="1">
    <citation type="submission" date="2020-06" db="EMBL/GenBank/DDBJ databases">
        <title>Draft genomic sequecing of Geomonas sp. Red736.</title>
        <authorList>
            <person name="Itoh H."/>
            <person name="Xu Z.X."/>
            <person name="Ushijima N."/>
            <person name="Masuda Y."/>
            <person name="Shiratori Y."/>
            <person name="Senoo K."/>
        </authorList>
    </citation>
    <scope>NUCLEOTIDE SEQUENCE [LARGE SCALE GENOMIC DNA]</scope>
    <source>
        <strain evidence="4">Red736</strain>
    </source>
</reference>
<gene>
    <name evidence="2" type="ORF">GMPD_19080</name>
    <name evidence="3" type="ORF">M1B72_06985</name>
</gene>
<accession>A0A6V8MXP5</accession>
<protein>
    <submittedName>
        <fullName evidence="3">N-acetylmuramidase family protein</fullName>
    </submittedName>
</protein>
<sequence>MNDDADPGTVNSLHYLLRKARAADSSAGYVIPQPLSLTPPLLSDLDFETTAKAYDVDAAAIFAVSEVESGGRTGFDSKGRPKVLFEARWFHHFTAGRYDHSHPHLSQTTWAGARRFYGKGQWRRLFEAFSIDPKSAVKSASWGKFQIMGFNHSGFKNVFDFCDAMFLSEKEHLKSFLAYCQDHHLIPLLRDRKWALFPKGYNGTAYKQNHYDLKLETAYQHYKKRSLPL</sequence>
<proteinExistence type="predicted"/>
<evidence type="ECO:0000313" key="4">
    <source>
        <dbReference type="Proteomes" id="UP000568888"/>
    </source>
</evidence>
<dbReference type="EMBL" id="CP096574">
    <property type="protein sequence ID" value="UPU37445.1"/>
    <property type="molecule type" value="Genomic_DNA"/>
</dbReference>
<evidence type="ECO:0000313" key="3">
    <source>
        <dbReference type="EMBL" id="UPU37445.1"/>
    </source>
</evidence>
<dbReference type="Pfam" id="PF11860">
    <property type="entry name" value="Muramidase"/>
    <property type="match status" value="1"/>
</dbReference>
<evidence type="ECO:0000313" key="2">
    <source>
        <dbReference type="EMBL" id="GFO63989.1"/>
    </source>
</evidence>
<evidence type="ECO:0000259" key="1">
    <source>
        <dbReference type="Pfam" id="PF11860"/>
    </source>
</evidence>
<dbReference type="Proteomes" id="UP000568888">
    <property type="component" value="Unassembled WGS sequence"/>
</dbReference>
<dbReference type="Proteomes" id="UP000831485">
    <property type="component" value="Chromosome"/>
</dbReference>
<dbReference type="EMBL" id="BLXY01000002">
    <property type="protein sequence ID" value="GFO63989.1"/>
    <property type="molecule type" value="Genomic_DNA"/>
</dbReference>
<name>A0A6V8MXP5_9BACT</name>
<keyword evidence="5" id="KW-1185">Reference proteome</keyword>
<reference evidence="2" key="2">
    <citation type="journal article" date="2021" name="Int. J. Syst. Evol. Microbiol.">
        <title>Geomonas silvestris sp. nov., Geomonas paludis sp. nov. and Geomonas limicola sp. nov., isolated from terrestrial environments, and emended description of the genus Geomonas.</title>
        <authorList>
            <person name="Itoh H."/>
            <person name="Xu Z."/>
            <person name="Masuda Y."/>
            <person name="Ushijima N."/>
            <person name="Hayakawa C."/>
            <person name="Shiratori Y."/>
            <person name="Senoo K."/>
        </authorList>
    </citation>
    <scope>NUCLEOTIDE SEQUENCE</scope>
    <source>
        <strain evidence="2">Red736</strain>
    </source>
</reference>
<dbReference type="RefSeq" id="WP_183346802.1">
    <property type="nucleotide sequence ID" value="NZ_BLXY01000002.1"/>
</dbReference>
<dbReference type="AlphaFoldDB" id="A0A6V8MXP5"/>
<evidence type="ECO:0000313" key="5">
    <source>
        <dbReference type="Proteomes" id="UP000831485"/>
    </source>
</evidence>
<organism evidence="2 4">
    <name type="scientific">Geomonas paludis</name>
    <dbReference type="NCBI Taxonomy" id="2740185"/>
    <lineage>
        <taxon>Bacteria</taxon>
        <taxon>Pseudomonadati</taxon>
        <taxon>Thermodesulfobacteriota</taxon>
        <taxon>Desulfuromonadia</taxon>
        <taxon>Geobacterales</taxon>
        <taxon>Geobacteraceae</taxon>
        <taxon>Geomonas</taxon>
    </lineage>
</organism>
<feature type="domain" description="N-acetylmuramidase" evidence="1">
    <location>
        <begin position="58"/>
        <end position="223"/>
    </location>
</feature>
<reference evidence="3" key="3">
    <citation type="submission" date="2022-04" db="EMBL/GenBank/DDBJ databases">
        <authorList>
            <person name="Liu G."/>
        </authorList>
    </citation>
    <scope>NUCLEOTIDE SEQUENCE</scope>
    <source>
        <strain evidence="3">RG22</strain>
    </source>
</reference>